<keyword evidence="2" id="KW-1185">Reference proteome</keyword>
<dbReference type="Pfam" id="PF20765">
    <property type="entry name" value="Phage_tail_terminator_8"/>
    <property type="match status" value="1"/>
</dbReference>
<gene>
    <name evidence="1" type="ORF">WMO64_16235</name>
</gene>
<accession>A0ABV1ECF3</accession>
<protein>
    <submittedName>
        <fullName evidence="1">DUF6838 family protein</fullName>
    </submittedName>
</protein>
<dbReference type="Proteomes" id="UP001464378">
    <property type="component" value="Unassembled WGS sequence"/>
</dbReference>
<name>A0ABV1ECF3_9FIRM</name>
<sequence length="160" mass="18242">MESSAVMSRVKAMLEETFREPVYVDRLPKDFHRPSFAVELQKTEYQDMNLALVRKTATILITCFVEVDAYYDSSREELNRRQDTVMGLFARGCLDVEDRHPAAMAARGQGNPDFSEVALTVTWSDDRPGYTDPEETAPLMERYEVIKEISAGIPGNQNER</sequence>
<dbReference type="EMBL" id="JBBMFK010000040">
    <property type="protein sequence ID" value="MEQ2445002.1"/>
    <property type="molecule type" value="Genomic_DNA"/>
</dbReference>
<evidence type="ECO:0000313" key="1">
    <source>
        <dbReference type="EMBL" id="MEQ2445002.1"/>
    </source>
</evidence>
<reference evidence="1 2" key="1">
    <citation type="submission" date="2024-03" db="EMBL/GenBank/DDBJ databases">
        <title>Human intestinal bacterial collection.</title>
        <authorList>
            <person name="Pauvert C."/>
            <person name="Hitch T.C.A."/>
            <person name="Clavel T."/>
        </authorList>
    </citation>
    <scope>NUCLEOTIDE SEQUENCE [LARGE SCALE GENOMIC DNA]</scope>
    <source>
        <strain evidence="1 2">CLA-AP-H29</strain>
    </source>
</reference>
<dbReference type="RefSeq" id="WP_349232658.1">
    <property type="nucleotide sequence ID" value="NZ_JBBMFK010000040.1"/>
</dbReference>
<proteinExistence type="predicted"/>
<evidence type="ECO:0000313" key="2">
    <source>
        <dbReference type="Proteomes" id="UP001464378"/>
    </source>
</evidence>
<comment type="caution">
    <text evidence="1">The sequence shown here is derived from an EMBL/GenBank/DDBJ whole genome shotgun (WGS) entry which is preliminary data.</text>
</comment>
<organism evidence="1 2">
    <name type="scientific">Pseudoflavonifractor intestinihominis</name>
    <dbReference type="NCBI Taxonomy" id="3133171"/>
    <lineage>
        <taxon>Bacteria</taxon>
        <taxon>Bacillati</taxon>
        <taxon>Bacillota</taxon>
        <taxon>Clostridia</taxon>
        <taxon>Eubacteriales</taxon>
        <taxon>Oscillospiraceae</taxon>
        <taxon>Pseudoflavonifractor</taxon>
    </lineage>
</organism>
<dbReference type="InterPro" id="IPR049254">
    <property type="entry name" value="Phage_tail_terminator"/>
</dbReference>